<dbReference type="PANTHER" id="PTHR37426:SF1">
    <property type="entry name" value="RIBOSOMAL RNA LARGE SUBUNIT METHYLTRANSFERASE J"/>
    <property type="match status" value="1"/>
</dbReference>
<dbReference type="Proteomes" id="UP000243745">
    <property type="component" value="Unassembled WGS sequence"/>
</dbReference>
<dbReference type="GO" id="GO:0005829">
    <property type="term" value="C:cytosol"/>
    <property type="evidence" value="ECO:0007669"/>
    <property type="project" value="TreeGrafter"/>
</dbReference>
<feature type="binding site" evidence="1">
    <location>
        <position position="42"/>
    </location>
    <ligand>
        <name>S-adenosyl-L-methionine</name>
        <dbReference type="ChEBI" id="CHEBI:59789"/>
    </ligand>
</feature>
<proteinExistence type="inferred from homology"/>
<dbReference type="EC" id="2.1.1.266" evidence="1"/>
<dbReference type="RefSeq" id="WP_093140948.1">
    <property type="nucleotide sequence ID" value="NZ_FOXF01000008.1"/>
</dbReference>
<gene>
    <name evidence="1" type="primary">rlmJ</name>
    <name evidence="2" type="ORF">SAMN02910344_00691</name>
</gene>
<reference evidence="2 3" key="1">
    <citation type="submission" date="2016-10" db="EMBL/GenBank/DDBJ databases">
        <authorList>
            <person name="Varghese N."/>
            <person name="Submissions S."/>
        </authorList>
    </citation>
    <scope>NUCLEOTIDE SEQUENCE [LARGE SCALE GENOMIC DNA]</scope>
    <source>
        <strain evidence="2 3">DSM 1361</strain>
    </source>
</reference>
<keyword evidence="3" id="KW-1185">Reference proteome</keyword>
<dbReference type="InterPro" id="IPR029063">
    <property type="entry name" value="SAM-dependent_MTases_sf"/>
</dbReference>
<comment type="function">
    <text evidence="1">Specifically methylates the adenine in position 2030 of 23S rRNA.</text>
</comment>
<dbReference type="AlphaFoldDB" id="A0A662ZG65"/>
<feature type="binding site" evidence="1">
    <location>
        <position position="165"/>
    </location>
    <ligand>
        <name>S-adenosyl-L-methionine</name>
        <dbReference type="ChEBI" id="CHEBI:59789"/>
    </ligand>
</feature>
<dbReference type="InterPro" id="IPR007473">
    <property type="entry name" value="RlmJ"/>
</dbReference>
<dbReference type="HAMAP" id="MF_00934">
    <property type="entry name" value="23SrRNA_methyltr_J"/>
    <property type="match status" value="1"/>
</dbReference>
<dbReference type="EMBL" id="FOXF01000008">
    <property type="protein sequence ID" value="SFP19432.1"/>
    <property type="molecule type" value="Genomic_DNA"/>
</dbReference>
<feature type="site" description="Interaction with substrate rRNA" evidence="1">
    <location>
        <position position="4"/>
    </location>
</feature>
<evidence type="ECO:0000313" key="2">
    <source>
        <dbReference type="EMBL" id="SFP19432.1"/>
    </source>
</evidence>
<comment type="similarity">
    <text evidence="1">Belongs to the RlmJ family.</text>
</comment>
<feature type="active site" description="Proton acceptor" evidence="1">
    <location>
        <position position="165"/>
    </location>
</feature>
<feature type="binding site" evidence="1">
    <location>
        <position position="101"/>
    </location>
    <ligand>
        <name>S-adenosyl-L-methionine</name>
        <dbReference type="ChEBI" id="CHEBI:59789"/>
    </ligand>
</feature>
<dbReference type="GO" id="GO:0070475">
    <property type="term" value="P:rRNA base methylation"/>
    <property type="evidence" value="ECO:0007669"/>
    <property type="project" value="UniProtKB-UniRule"/>
</dbReference>
<feature type="binding site" evidence="1">
    <location>
        <begin position="144"/>
        <end position="145"/>
    </location>
    <ligand>
        <name>S-adenosyl-L-methionine</name>
        <dbReference type="ChEBI" id="CHEBI:59789"/>
    </ligand>
</feature>
<organism evidence="2 3">
    <name type="scientific">Ruminobacter amylophilus</name>
    <dbReference type="NCBI Taxonomy" id="867"/>
    <lineage>
        <taxon>Bacteria</taxon>
        <taxon>Pseudomonadati</taxon>
        <taxon>Pseudomonadota</taxon>
        <taxon>Gammaproteobacteria</taxon>
        <taxon>Aeromonadales</taxon>
        <taxon>Succinivibrionaceae</taxon>
        <taxon>Ruminobacter</taxon>
    </lineage>
</organism>
<dbReference type="Gene3D" id="3.40.50.150">
    <property type="entry name" value="Vaccinia Virus protein VP39"/>
    <property type="match status" value="1"/>
</dbReference>
<comment type="catalytic activity">
    <reaction evidence="1">
        <text>adenosine(2030) in 23S rRNA + S-adenosyl-L-methionine = N(6)-methyladenosine(2030) in 23S rRNA + S-adenosyl-L-homocysteine + H(+)</text>
        <dbReference type="Rhea" id="RHEA:43736"/>
        <dbReference type="Rhea" id="RHEA-COMP:10668"/>
        <dbReference type="Rhea" id="RHEA-COMP:10669"/>
        <dbReference type="ChEBI" id="CHEBI:15378"/>
        <dbReference type="ChEBI" id="CHEBI:57856"/>
        <dbReference type="ChEBI" id="CHEBI:59789"/>
        <dbReference type="ChEBI" id="CHEBI:74411"/>
        <dbReference type="ChEBI" id="CHEBI:74449"/>
        <dbReference type="EC" id="2.1.1.266"/>
    </reaction>
</comment>
<keyword evidence="1 2" id="KW-0808">Transferase</keyword>
<feature type="binding site" evidence="1">
    <location>
        <position position="19"/>
    </location>
    <ligand>
        <name>S-adenosyl-L-methionine</name>
        <dbReference type="ChEBI" id="CHEBI:59789"/>
    </ligand>
</feature>
<protein>
    <recommendedName>
        <fullName evidence="1">Ribosomal RNA large subunit methyltransferase J</fullName>
        <ecNumber evidence="1">2.1.1.266</ecNumber>
    </recommendedName>
    <alternativeName>
        <fullName evidence="1">23S rRNA (adenine(2030)-N6)-methyltransferase</fullName>
    </alternativeName>
    <alternativeName>
        <fullName evidence="1">23S rRNA m6A2030 methyltransferase</fullName>
    </alternativeName>
</protein>
<feature type="binding site" evidence="1">
    <location>
        <position position="119"/>
    </location>
    <ligand>
        <name>S-adenosyl-L-methionine</name>
        <dbReference type="ChEBI" id="CHEBI:59789"/>
    </ligand>
</feature>
<dbReference type="GO" id="GO:0003723">
    <property type="term" value="F:RNA binding"/>
    <property type="evidence" value="ECO:0007669"/>
    <property type="project" value="UniProtKB-UniRule"/>
</dbReference>
<keyword evidence="1" id="KW-0698">rRNA processing</keyword>
<keyword evidence="1 2" id="KW-0489">Methyltransferase</keyword>
<dbReference type="Pfam" id="PF04378">
    <property type="entry name" value="RsmJ"/>
    <property type="match status" value="1"/>
</dbReference>
<keyword evidence="1" id="KW-0694">RNA-binding</keyword>
<dbReference type="PANTHER" id="PTHR37426">
    <property type="entry name" value="RIBOSOMAL RNA LARGE SUBUNIT METHYLTRANSFERASE J"/>
    <property type="match status" value="1"/>
</dbReference>
<evidence type="ECO:0000313" key="3">
    <source>
        <dbReference type="Proteomes" id="UP000243745"/>
    </source>
</evidence>
<sequence>MLSYRHGFHAGNHADVLKHMVLCLILRQLKQKGKPLSYIDTHSGAGAYSLQSAWSQQTSEYRNGINKILNNELLLREVPDYYKILNTVNDGEETLKYYPGSPMIAAQMLDEADNAQFLELHPTEYDNLKYNLYHYKYCHVHHRDAEEGVLALLPPAIRRGLIFIDPSYELENDYKHTVSIVKKAYGKFAQGVYAIWYPLLGKASDHSYELVRSLTKINIKRTIKAEFTVCAQDTLMGMHGSGMIICNAPYNLMDKLEIILPEITKSLALDNTARYRLEILTNDD</sequence>
<accession>A0A662ZG65</accession>
<keyword evidence="1" id="KW-0949">S-adenosyl-L-methionine</keyword>
<name>A0A662ZG65_9GAMM</name>
<comment type="subunit">
    <text evidence="1">Monomer.</text>
</comment>
<dbReference type="SUPFAM" id="SSF53335">
    <property type="entry name" value="S-adenosyl-L-methionine-dependent methyltransferases"/>
    <property type="match status" value="1"/>
</dbReference>
<dbReference type="OrthoDB" id="9791274at2"/>
<evidence type="ECO:0000256" key="1">
    <source>
        <dbReference type="HAMAP-Rule" id="MF_00934"/>
    </source>
</evidence>
<dbReference type="GO" id="GO:0036307">
    <property type="term" value="F:23S rRNA (adenine(2030)-N(6))-methyltransferase activity"/>
    <property type="evidence" value="ECO:0007669"/>
    <property type="project" value="UniProtKB-UniRule"/>
</dbReference>